<feature type="compositionally biased region" description="Basic and acidic residues" evidence="2">
    <location>
        <begin position="222"/>
        <end position="231"/>
    </location>
</feature>
<dbReference type="SMART" id="SM00343">
    <property type="entry name" value="ZnF_C2HC"/>
    <property type="match status" value="1"/>
</dbReference>
<feature type="domain" description="CCHC-type" evidence="3">
    <location>
        <begin position="271"/>
        <end position="286"/>
    </location>
</feature>
<dbReference type="PANTHER" id="PTHR15503:SF22">
    <property type="entry name" value="TRANSPOSON TY3-I GAG POLYPROTEIN"/>
    <property type="match status" value="1"/>
</dbReference>
<evidence type="ECO:0000259" key="3">
    <source>
        <dbReference type="PROSITE" id="PS50158"/>
    </source>
</evidence>
<dbReference type="OrthoDB" id="165129at2759"/>
<dbReference type="InterPro" id="IPR036875">
    <property type="entry name" value="Znf_CCHC_sf"/>
</dbReference>
<dbReference type="InterPro" id="IPR032567">
    <property type="entry name" value="RTL1-rel"/>
</dbReference>
<accession>A0A9W6XVF6</accession>
<organism evidence="4 5">
    <name type="scientific">Phytophthora fragariaefolia</name>
    <dbReference type="NCBI Taxonomy" id="1490495"/>
    <lineage>
        <taxon>Eukaryota</taxon>
        <taxon>Sar</taxon>
        <taxon>Stramenopiles</taxon>
        <taxon>Oomycota</taxon>
        <taxon>Peronosporomycetes</taxon>
        <taxon>Peronosporales</taxon>
        <taxon>Peronosporaceae</taxon>
        <taxon>Phytophthora</taxon>
    </lineage>
</organism>
<keyword evidence="5" id="KW-1185">Reference proteome</keyword>
<evidence type="ECO:0000313" key="5">
    <source>
        <dbReference type="Proteomes" id="UP001165121"/>
    </source>
</evidence>
<keyword evidence="1" id="KW-0862">Zinc</keyword>
<dbReference type="Pfam" id="PF03732">
    <property type="entry name" value="Retrotrans_gag"/>
    <property type="match status" value="1"/>
</dbReference>
<dbReference type="InterPro" id="IPR005162">
    <property type="entry name" value="Retrotrans_gag_dom"/>
</dbReference>
<dbReference type="GO" id="GO:0008270">
    <property type="term" value="F:zinc ion binding"/>
    <property type="evidence" value="ECO:0007669"/>
    <property type="project" value="UniProtKB-KW"/>
</dbReference>
<feature type="region of interest" description="Disordered" evidence="2">
    <location>
        <begin position="222"/>
        <end position="248"/>
    </location>
</feature>
<dbReference type="PANTHER" id="PTHR15503">
    <property type="entry name" value="LDOC1 RELATED"/>
    <property type="match status" value="1"/>
</dbReference>
<dbReference type="SUPFAM" id="SSF57756">
    <property type="entry name" value="Retrovirus zinc finger-like domains"/>
    <property type="match status" value="1"/>
</dbReference>
<evidence type="ECO:0000256" key="1">
    <source>
        <dbReference type="PROSITE-ProRule" id="PRU00047"/>
    </source>
</evidence>
<reference evidence="4" key="1">
    <citation type="submission" date="2023-04" db="EMBL/GenBank/DDBJ databases">
        <title>Phytophthora fragariaefolia NBRC 109709.</title>
        <authorList>
            <person name="Ichikawa N."/>
            <person name="Sato H."/>
            <person name="Tonouchi N."/>
        </authorList>
    </citation>
    <scope>NUCLEOTIDE SEQUENCE</scope>
    <source>
        <strain evidence="4">NBRC 109709</strain>
    </source>
</reference>
<evidence type="ECO:0000313" key="4">
    <source>
        <dbReference type="EMBL" id="GMF46106.1"/>
    </source>
</evidence>
<keyword evidence="1" id="KW-0863">Zinc-finger</keyword>
<proteinExistence type="predicted"/>
<sequence>MDRPEQFVSASALAESLSMAMSQMTEHIMQQNQQFQSVVLEQLNHRQPAQEFKVEGTSIPHFSGMPDESVDEFIFRAKMFMQGKNLNYEDQRNNARVVAMLASSLRAGAASWYHTRVAIEQRPIASMAAFHEALTREFVPPDLQYRIRAALRKCRQTKGIDDYVAEFRRLIAQVREMSQLDQIDQFCEGLKPDTRKEITYLRCTTLSESISHAQAFERAHFAQRSRQDSRPGAEYGGTKVSHGEVPPEPMDISMVNTRNISKDECRSRNLCFYCKASGHRISNCPKKPVQGNAVAQLM</sequence>
<protein>
    <submittedName>
        <fullName evidence="4">Unnamed protein product</fullName>
    </submittedName>
</protein>
<dbReference type="PROSITE" id="PS50158">
    <property type="entry name" value="ZF_CCHC"/>
    <property type="match status" value="1"/>
</dbReference>
<dbReference type="InterPro" id="IPR001878">
    <property type="entry name" value="Znf_CCHC"/>
</dbReference>
<name>A0A9W6XVF6_9STRA</name>
<keyword evidence="1" id="KW-0479">Metal-binding</keyword>
<dbReference type="AlphaFoldDB" id="A0A9W6XVF6"/>
<dbReference type="EMBL" id="BSXT01001920">
    <property type="protein sequence ID" value="GMF46106.1"/>
    <property type="molecule type" value="Genomic_DNA"/>
</dbReference>
<gene>
    <name evidence="4" type="ORF">Pfra01_001683300</name>
</gene>
<dbReference type="Proteomes" id="UP001165121">
    <property type="component" value="Unassembled WGS sequence"/>
</dbReference>
<dbReference type="Gene3D" id="4.10.60.10">
    <property type="entry name" value="Zinc finger, CCHC-type"/>
    <property type="match status" value="1"/>
</dbReference>
<comment type="caution">
    <text evidence="4">The sequence shown here is derived from an EMBL/GenBank/DDBJ whole genome shotgun (WGS) entry which is preliminary data.</text>
</comment>
<dbReference type="GO" id="GO:0003676">
    <property type="term" value="F:nucleic acid binding"/>
    <property type="evidence" value="ECO:0007669"/>
    <property type="project" value="InterPro"/>
</dbReference>
<evidence type="ECO:0000256" key="2">
    <source>
        <dbReference type="SAM" id="MobiDB-lite"/>
    </source>
</evidence>